<keyword evidence="7" id="KW-0449">Lipoprotein</keyword>
<keyword evidence="5 7" id="KW-0975">Bacterial flagellum</keyword>
<dbReference type="NCBIfam" id="NF001305">
    <property type="entry name" value="PRK00249.1-5"/>
    <property type="match status" value="1"/>
</dbReference>
<evidence type="ECO:0000256" key="5">
    <source>
        <dbReference type="ARBA" id="ARBA00023143"/>
    </source>
</evidence>
<feature type="region of interest" description="Disordered" evidence="8">
    <location>
        <begin position="132"/>
        <end position="152"/>
    </location>
</feature>
<reference evidence="9" key="1">
    <citation type="submission" date="2020-02" db="EMBL/GenBank/DDBJ databases">
        <authorList>
            <person name="Meier V. D."/>
        </authorList>
    </citation>
    <scope>NUCLEOTIDE SEQUENCE</scope>
    <source>
        <strain evidence="9">AVDCRST_MAG04</strain>
    </source>
</reference>
<dbReference type="GO" id="GO:0071973">
    <property type="term" value="P:bacterial-type flagellum-dependent cell motility"/>
    <property type="evidence" value="ECO:0007669"/>
    <property type="project" value="InterPro"/>
</dbReference>
<proteinExistence type="inferred from homology"/>
<dbReference type="PANTHER" id="PTHR34933:SF1">
    <property type="entry name" value="FLAGELLAR L-RING PROTEIN"/>
    <property type="match status" value="1"/>
</dbReference>
<dbReference type="HAMAP" id="MF_00415">
    <property type="entry name" value="FlgH"/>
    <property type="match status" value="1"/>
</dbReference>
<name>A0A6J4ISH2_9PROT</name>
<keyword evidence="9" id="KW-0966">Cell projection</keyword>
<dbReference type="InterPro" id="IPR000527">
    <property type="entry name" value="Flag_Lring"/>
</dbReference>
<dbReference type="GO" id="GO:0009427">
    <property type="term" value="C:bacterial-type flagellum basal body, distal rod, L ring"/>
    <property type="evidence" value="ECO:0007669"/>
    <property type="project" value="InterPro"/>
</dbReference>
<comment type="subcellular location">
    <subcellularLocation>
        <location evidence="7">Cell outer membrane</location>
        <topology evidence="7">Lipid-anchor</topology>
    </subcellularLocation>
    <subcellularLocation>
        <location evidence="7">Bacterial flagellum basal body</location>
    </subcellularLocation>
</comment>
<keyword evidence="9" id="KW-0969">Cilium</keyword>
<dbReference type="PANTHER" id="PTHR34933">
    <property type="entry name" value="FLAGELLAR L-RING PROTEIN"/>
    <property type="match status" value="1"/>
</dbReference>
<accession>A0A6J4ISH2</accession>
<dbReference type="Pfam" id="PF02107">
    <property type="entry name" value="FlgH"/>
    <property type="match status" value="1"/>
</dbReference>
<comment type="subunit">
    <text evidence="7">The basal body constitutes a major portion of the flagellar organelle and consists of four rings (L,P,S, and M) mounted on a central rod.</text>
</comment>
<comment type="similarity">
    <text evidence="2 7">Belongs to the FlgH family.</text>
</comment>
<dbReference type="GO" id="GO:0009279">
    <property type="term" value="C:cell outer membrane"/>
    <property type="evidence" value="ECO:0007669"/>
    <property type="project" value="UniProtKB-SubCell"/>
</dbReference>
<keyword evidence="6 7" id="KW-0998">Cell outer membrane</keyword>
<comment type="function">
    <text evidence="1 7">Assembles around the rod to form the L-ring and probably protects the motor/basal body from shearing forces during rotation.</text>
</comment>
<dbReference type="PROSITE" id="PS51257">
    <property type="entry name" value="PROKAR_LIPOPROTEIN"/>
    <property type="match status" value="1"/>
</dbReference>
<evidence type="ECO:0000256" key="4">
    <source>
        <dbReference type="ARBA" id="ARBA00023136"/>
    </source>
</evidence>
<gene>
    <name evidence="7" type="primary">flgH</name>
    <name evidence="9" type="ORF">AVDCRST_MAG04-2456</name>
</gene>
<dbReference type="EMBL" id="CADCTL010000172">
    <property type="protein sequence ID" value="CAA9257692.1"/>
    <property type="molecule type" value="Genomic_DNA"/>
</dbReference>
<sequence>MRPPLPALLTLPLALALAGCGNLERISRVGRAPEMSPVASPTADPAWRPVSMPMPAPQDAPAVANSLWRPGSRTFLRDQRAAQVGDVITVLVSIQDEAQLQNRTQRARQGNDKLGLPQVFGMQTRWLPRGANPESLLEASGGQTSDGNGTVKRGESVTLRLAATVTQVLPNGNLVVNGRQEVRVSAELRELAVQGVIRPQDIASDNTIKHDRLAEARIAYGGRGTLSDLQQPRYGQQLLDAILPF</sequence>
<keyword evidence="4 7" id="KW-0472">Membrane</keyword>
<protein>
    <recommendedName>
        <fullName evidence="7">Flagellar L-ring protein</fullName>
    </recommendedName>
    <alternativeName>
        <fullName evidence="7">Basal body L-ring protein</fullName>
    </alternativeName>
</protein>
<evidence type="ECO:0000313" key="9">
    <source>
        <dbReference type="EMBL" id="CAA9257692.1"/>
    </source>
</evidence>
<evidence type="ECO:0000256" key="8">
    <source>
        <dbReference type="SAM" id="MobiDB-lite"/>
    </source>
</evidence>
<evidence type="ECO:0000256" key="3">
    <source>
        <dbReference type="ARBA" id="ARBA00022729"/>
    </source>
</evidence>
<organism evidence="9">
    <name type="scientific">uncultured Acetobacteraceae bacterium</name>
    <dbReference type="NCBI Taxonomy" id="169975"/>
    <lineage>
        <taxon>Bacteria</taxon>
        <taxon>Pseudomonadati</taxon>
        <taxon>Pseudomonadota</taxon>
        <taxon>Alphaproteobacteria</taxon>
        <taxon>Acetobacterales</taxon>
        <taxon>Acetobacteraceae</taxon>
        <taxon>environmental samples</taxon>
    </lineage>
</organism>
<evidence type="ECO:0000256" key="6">
    <source>
        <dbReference type="ARBA" id="ARBA00023237"/>
    </source>
</evidence>
<dbReference type="PRINTS" id="PR01008">
    <property type="entry name" value="FLGLRINGFLGH"/>
</dbReference>
<dbReference type="AlphaFoldDB" id="A0A6J4ISH2"/>
<evidence type="ECO:0000256" key="1">
    <source>
        <dbReference type="ARBA" id="ARBA00002591"/>
    </source>
</evidence>
<keyword evidence="9" id="KW-0282">Flagellum</keyword>
<keyword evidence="3 7" id="KW-0732">Signal</keyword>
<evidence type="ECO:0000256" key="2">
    <source>
        <dbReference type="ARBA" id="ARBA00006929"/>
    </source>
</evidence>
<evidence type="ECO:0000256" key="7">
    <source>
        <dbReference type="HAMAP-Rule" id="MF_00415"/>
    </source>
</evidence>
<dbReference type="GO" id="GO:0003774">
    <property type="term" value="F:cytoskeletal motor activity"/>
    <property type="evidence" value="ECO:0007669"/>
    <property type="project" value="InterPro"/>
</dbReference>